<evidence type="ECO:0000256" key="4">
    <source>
        <dbReference type="ARBA" id="ARBA00022454"/>
    </source>
</evidence>
<dbReference type="GO" id="GO:0005634">
    <property type="term" value="C:nucleus"/>
    <property type="evidence" value="ECO:0007669"/>
    <property type="project" value="UniProtKB-SubCell"/>
</dbReference>
<dbReference type="InterPro" id="IPR033762">
    <property type="entry name" value="MCM_OB"/>
</dbReference>
<evidence type="ECO:0000256" key="8">
    <source>
        <dbReference type="ARBA" id="ARBA00022806"/>
    </source>
</evidence>
<dbReference type="Pfam" id="PF14551">
    <property type="entry name" value="MCM_N"/>
    <property type="match status" value="1"/>
</dbReference>
<dbReference type="EC" id="3.6.4.12" evidence="14"/>
<keyword evidence="7 14" id="KW-0378">Hydrolase</keyword>
<dbReference type="GO" id="GO:0005694">
    <property type="term" value="C:chromosome"/>
    <property type="evidence" value="ECO:0007669"/>
    <property type="project" value="UniProtKB-SubCell"/>
</dbReference>
<keyword evidence="4" id="KW-0158">Chromosome</keyword>
<dbReference type="SMART" id="SM00350">
    <property type="entry name" value="MCM"/>
    <property type="match status" value="1"/>
</dbReference>
<evidence type="ECO:0000256" key="13">
    <source>
        <dbReference type="RuleBase" id="RU004070"/>
    </source>
</evidence>
<dbReference type="GO" id="GO:0006271">
    <property type="term" value="P:DNA strand elongation involved in DNA replication"/>
    <property type="evidence" value="ECO:0007669"/>
    <property type="project" value="TreeGrafter"/>
</dbReference>
<dbReference type="GO" id="GO:0042555">
    <property type="term" value="C:MCM complex"/>
    <property type="evidence" value="ECO:0007669"/>
    <property type="project" value="UniProtKB-UniRule"/>
</dbReference>
<dbReference type="Gene3D" id="3.30.1640.10">
    <property type="entry name" value="mini-chromosome maintenance (MCM) complex, chain A, domain 1"/>
    <property type="match status" value="1"/>
</dbReference>
<sequence>MAAPAGGLEDAELREAQRDYLDFLDDEEDQGIYQSKVRDMISDNQYRLIVNINDLRRKNEKRASRLLSNAFEELIAFQRALKDFVASVDATYAKQYEDFYIGLEGSFGSKHVSPRTLTACFLSCIVCVEGIVTKCSLVRPKVVRSVHYCPATKKTIERRYTDMTSLDAFPSSAIYPTKDEENNPLETEFGLSVYKDHQTITIQEMPEKAPAGQLPRSVEVVLDDDLVDRVKPGDRIQVVGTYRCLPGKKGGYTSGTFRTILIACHVKQMSKDVRPLYSASDVAKIKRFSKSRSKDIFDQLAKSLAPSIHGHEYIKKAILCMLLGGVEKILENGSRIRGDINILLIGLGGLARLRDLGVSSLGKAPGRLQKGLETRAWRERRLEAGAMVLADRGVVCIDEFDKMSDIDRTAIHEVMEQGRVTIAKAGIQARLNSRCSVLAAANPVYGRYDQYKTPMDNIGLQDSLLSRFDLLFIVLDQMDAEQDREISDHVLRMHRYRNPNEQDGDAMPLGSTVEMLATDDPDFVQEEEQELQVYEKHDDLLHGPNRRKEKVVSMEFMRKYIHVAKMIKPVLTEEAASYIAEEYSRLRSQSQMNSDVARTSPITARTLETLIRLSTAHAKARMSKTVDLQDAEAALELVQFAYFKKVLEKEKKRKKPVEDDSETEKEEDEESQPKEERRTRRRKKARTEGEEGSYDPYDFSDAEEEMPQVQAHAPKTPEASGAGEGKKVELAEPRLKAFKAALLEVFKASHAQSVGLKSVMESINRDNPEPFSAAEVKVALAHMQDDNQIMVSDDIIFLI</sequence>
<dbReference type="InterPro" id="IPR001208">
    <property type="entry name" value="MCM_dom"/>
</dbReference>
<dbReference type="Gene3D" id="2.20.28.10">
    <property type="match status" value="1"/>
</dbReference>
<name>A0A8C5TN34_9PASS</name>
<evidence type="ECO:0000256" key="7">
    <source>
        <dbReference type="ARBA" id="ARBA00022801"/>
    </source>
</evidence>
<evidence type="ECO:0000259" key="16">
    <source>
        <dbReference type="PROSITE" id="PS50051"/>
    </source>
</evidence>
<dbReference type="Proteomes" id="UP000694560">
    <property type="component" value="Unplaced"/>
</dbReference>
<dbReference type="GO" id="GO:1902975">
    <property type="term" value="P:mitotic DNA replication initiation"/>
    <property type="evidence" value="ECO:0007669"/>
    <property type="project" value="TreeGrafter"/>
</dbReference>
<dbReference type="GO" id="GO:0017116">
    <property type="term" value="F:single-stranded DNA helicase activity"/>
    <property type="evidence" value="ECO:0007669"/>
    <property type="project" value="TreeGrafter"/>
</dbReference>
<comment type="similarity">
    <text evidence="3 13">Belongs to the MCM family.</text>
</comment>
<reference evidence="17" key="1">
    <citation type="submission" date="2025-08" db="UniProtKB">
        <authorList>
            <consortium name="Ensembl"/>
        </authorList>
    </citation>
    <scope>IDENTIFICATION</scope>
</reference>
<dbReference type="InterPro" id="IPR041562">
    <property type="entry name" value="MCM_lid"/>
</dbReference>
<evidence type="ECO:0000256" key="9">
    <source>
        <dbReference type="ARBA" id="ARBA00022840"/>
    </source>
</evidence>
<evidence type="ECO:0000256" key="3">
    <source>
        <dbReference type="ARBA" id="ARBA00008010"/>
    </source>
</evidence>
<keyword evidence="18" id="KW-1185">Reference proteome</keyword>
<feature type="region of interest" description="Disordered" evidence="15">
    <location>
        <begin position="651"/>
        <end position="726"/>
    </location>
</feature>
<dbReference type="Gene3D" id="3.40.50.300">
    <property type="entry name" value="P-loop containing nucleotide triphosphate hydrolases"/>
    <property type="match status" value="1"/>
</dbReference>
<dbReference type="Gene3D" id="2.40.50.140">
    <property type="entry name" value="Nucleic acid-binding proteins"/>
    <property type="match status" value="1"/>
</dbReference>
<reference evidence="17" key="2">
    <citation type="submission" date="2025-09" db="UniProtKB">
        <authorList>
            <consortium name="Ensembl"/>
        </authorList>
    </citation>
    <scope>IDENTIFICATION</scope>
</reference>
<feature type="domain" description="MCM C-terminal AAA(+) ATPase" evidence="16">
    <location>
        <begin position="296"/>
        <end position="490"/>
    </location>
</feature>
<dbReference type="PRINTS" id="PR01657">
    <property type="entry name" value="MCMFAMILY"/>
</dbReference>
<evidence type="ECO:0000313" key="18">
    <source>
        <dbReference type="Proteomes" id="UP000694560"/>
    </source>
</evidence>
<feature type="compositionally biased region" description="Acidic residues" evidence="15">
    <location>
        <begin position="659"/>
        <end position="670"/>
    </location>
</feature>
<dbReference type="PANTHER" id="PTHR11630:SF106">
    <property type="entry name" value="DNA REPLICATION LICENSING FACTOR MCM3"/>
    <property type="match status" value="1"/>
</dbReference>
<dbReference type="PANTHER" id="PTHR11630">
    <property type="entry name" value="DNA REPLICATION LICENSING FACTOR MCM FAMILY MEMBER"/>
    <property type="match status" value="1"/>
</dbReference>
<dbReference type="InterPro" id="IPR056575">
    <property type="entry name" value="WH_MCM3_C"/>
</dbReference>
<dbReference type="Pfam" id="PF17207">
    <property type="entry name" value="MCM_OB"/>
    <property type="match status" value="1"/>
</dbReference>
<dbReference type="InterPro" id="IPR031327">
    <property type="entry name" value="MCM"/>
</dbReference>
<evidence type="ECO:0000256" key="15">
    <source>
        <dbReference type="SAM" id="MobiDB-lite"/>
    </source>
</evidence>
<keyword evidence="12" id="KW-0131">Cell cycle</keyword>
<dbReference type="Ensembl" id="ENSMCST00000008702.1">
    <property type="protein sequence ID" value="ENSMCSP00000008498.1"/>
    <property type="gene ID" value="ENSMCSG00000006040.1"/>
</dbReference>
<proteinExistence type="inferred from homology"/>
<evidence type="ECO:0000256" key="5">
    <source>
        <dbReference type="ARBA" id="ARBA00022705"/>
    </source>
</evidence>
<keyword evidence="8 14" id="KW-0347">Helicase</keyword>
<keyword evidence="5 14" id="KW-0235">DNA replication</keyword>
<dbReference type="InterPro" id="IPR027417">
    <property type="entry name" value="P-loop_NTPase"/>
</dbReference>
<dbReference type="InterPro" id="IPR027925">
    <property type="entry name" value="MCM_N"/>
</dbReference>
<dbReference type="GO" id="GO:0016787">
    <property type="term" value="F:hydrolase activity"/>
    <property type="evidence" value="ECO:0007669"/>
    <property type="project" value="UniProtKB-KW"/>
</dbReference>
<comment type="subunit">
    <text evidence="14">Component of the MCM2-7 complex.</text>
</comment>
<keyword evidence="10 13" id="KW-0238">DNA-binding</keyword>
<organism evidence="17 18">
    <name type="scientific">Malurus cyaneus samueli</name>
    <dbReference type="NCBI Taxonomy" id="2593467"/>
    <lineage>
        <taxon>Eukaryota</taxon>
        <taxon>Metazoa</taxon>
        <taxon>Chordata</taxon>
        <taxon>Craniata</taxon>
        <taxon>Vertebrata</taxon>
        <taxon>Euteleostomi</taxon>
        <taxon>Archelosauria</taxon>
        <taxon>Archosauria</taxon>
        <taxon>Dinosauria</taxon>
        <taxon>Saurischia</taxon>
        <taxon>Theropoda</taxon>
        <taxon>Coelurosauria</taxon>
        <taxon>Aves</taxon>
        <taxon>Neognathae</taxon>
        <taxon>Neoaves</taxon>
        <taxon>Telluraves</taxon>
        <taxon>Australaves</taxon>
        <taxon>Passeriformes</taxon>
        <taxon>Meliphagoidea</taxon>
        <taxon>Maluridae</taxon>
        <taxon>Malurus</taxon>
    </lineage>
</organism>
<evidence type="ECO:0000256" key="10">
    <source>
        <dbReference type="ARBA" id="ARBA00023125"/>
    </source>
</evidence>
<dbReference type="InterPro" id="IPR008046">
    <property type="entry name" value="Mcm3"/>
</dbReference>
<comment type="catalytic activity">
    <reaction evidence="14">
        <text>ATP + H2O = ADP + phosphate + H(+)</text>
        <dbReference type="Rhea" id="RHEA:13065"/>
        <dbReference type="ChEBI" id="CHEBI:15377"/>
        <dbReference type="ChEBI" id="CHEBI:15378"/>
        <dbReference type="ChEBI" id="CHEBI:30616"/>
        <dbReference type="ChEBI" id="CHEBI:43474"/>
        <dbReference type="ChEBI" id="CHEBI:456216"/>
        <dbReference type="EC" id="3.6.4.12"/>
    </reaction>
</comment>
<dbReference type="PROSITE" id="PS00847">
    <property type="entry name" value="MCM_1"/>
    <property type="match status" value="1"/>
</dbReference>
<dbReference type="Pfam" id="PF00493">
    <property type="entry name" value="MCM"/>
    <property type="match status" value="1"/>
</dbReference>
<evidence type="ECO:0000256" key="2">
    <source>
        <dbReference type="ARBA" id="ARBA00004286"/>
    </source>
</evidence>
<dbReference type="AlphaFoldDB" id="A0A8C5TN34"/>
<evidence type="ECO:0000256" key="12">
    <source>
        <dbReference type="ARBA" id="ARBA00023306"/>
    </source>
</evidence>
<comment type="function">
    <text evidence="14">Acts as component of the MCM2-7 complex (MCM complex) which is the replicative helicase essential for 'once per cell cycle' DNA replication initiation and elongation in eukaryotic cells. The active ATPase sites in the MCM2-7 ring are formed through the interaction surfaces of two neighboring subunits such that a critical structure of a conserved arginine finger motif is provided in trans relative to the ATP-binding site of the Walker A box of the adjacent subunit. The six ATPase active sites, however, are likely to contribute differentially to the complex helicase activity.</text>
</comment>
<evidence type="ECO:0000256" key="6">
    <source>
        <dbReference type="ARBA" id="ARBA00022741"/>
    </source>
</evidence>
<dbReference type="PROSITE" id="PS50051">
    <property type="entry name" value="MCM_2"/>
    <property type="match status" value="1"/>
</dbReference>
<dbReference type="SUPFAM" id="SSF52540">
    <property type="entry name" value="P-loop containing nucleoside triphosphate hydrolases"/>
    <property type="match status" value="1"/>
</dbReference>
<dbReference type="InterPro" id="IPR018525">
    <property type="entry name" value="MCM_CS"/>
</dbReference>
<dbReference type="FunFam" id="3.30.1640.10:FF:000002">
    <property type="entry name" value="DNA helicase"/>
    <property type="match status" value="1"/>
</dbReference>
<keyword evidence="11 14" id="KW-0539">Nucleus</keyword>
<keyword evidence="6 13" id="KW-0547">Nucleotide-binding</keyword>
<dbReference type="PRINTS" id="PR01659">
    <property type="entry name" value="MCMPROTEIN3"/>
</dbReference>
<feature type="compositionally biased region" description="Acidic residues" evidence="15">
    <location>
        <begin position="690"/>
        <end position="706"/>
    </location>
</feature>
<dbReference type="OrthoDB" id="1882346at2759"/>
<dbReference type="GO" id="GO:0000727">
    <property type="term" value="P:double-strand break repair via break-induced replication"/>
    <property type="evidence" value="ECO:0007669"/>
    <property type="project" value="TreeGrafter"/>
</dbReference>
<dbReference type="InterPro" id="IPR012340">
    <property type="entry name" value="NA-bd_OB-fold"/>
</dbReference>
<protein>
    <recommendedName>
        <fullName evidence="14">DNA replication licensing factor MCM3</fullName>
        <ecNumber evidence="14">3.6.4.12</ecNumber>
    </recommendedName>
</protein>
<keyword evidence="9 13" id="KW-0067">ATP-binding</keyword>
<dbReference type="Pfam" id="PF23191">
    <property type="entry name" value="WHD_MCM3_C"/>
    <property type="match status" value="1"/>
</dbReference>
<dbReference type="Pfam" id="PF17855">
    <property type="entry name" value="MCM_lid"/>
    <property type="match status" value="1"/>
</dbReference>
<dbReference type="GO" id="GO:0005524">
    <property type="term" value="F:ATP binding"/>
    <property type="evidence" value="ECO:0007669"/>
    <property type="project" value="UniProtKB-UniRule"/>
</dbReference>
<dbReference type="GO" id="GO:0003697">
    <property type="term" value="F:single-stranded DNA binding"/>
    <property type="evidence" value="ECO:0007669"/>
    <property type="project" value="TreeGrafter"/>
</dbReference>
<evidence type="ECO:0000256" key="14">
    <source>
        <dbReference type="RuleBase" id="RU368061"/>
    </source>
</evidence>
<evidence type="ECO:0000256" key="1">
    <source>
        <dbReference type="ARBA" id="ARBA00004123"/>
    </source>
</evidence>
<dbReference type="SUPFAM" id="SSF50249">
    <property type="entry name" value="Nucleic acid-binding proteins"/>
    <property type="match status" value="1"/>
</dbReference>
<comment type="subcellular location">
    <subcellularLocation>
        <location evidence="2">Chromosome</location>
    </subcellularLocation>
    <subcellularLocation>
        <location evidence="1 14">Nucleus</location>
    </subcellularLocation>
</comment>
<evidence type="ECO:0000313" key="17">
    <source>
        <dbReference type="Ensembl" id="ENSMCSP00000008498.1"/>
    </source>
</evidence>
<accession>A0A8C5TN34</accession>
<dbReference type="FunFam" id="2.20.28.10:FF:000006">
    <property type="entry name" value="DNA helicase"/>
    <property type="match status" value="1"/>
</dbReference>
<evidence type="ECO:0000256" key="11">
    <source>
        <dbReference type="ARBA" id="ARBA00023242"/>
    </source>
</evidence>